<dbReference type="Proteomes" id="UP000030764">
    <property type="component" value="Unassembled WGS sequence"/>
</dbReference>
<keyword evidence="3" id="KW-1185">Reference proteome</keyword>
<dbReference type="Proteomes" id="UP000030758">
    <property type="component" value="Unassembled WGS sequence"/>
</dbReference>
<dbReference type="AlphaFoldDB" id="A0A085M9T8"/>
<evidence type="ECO:0000313" key="2">
    <source>
        <dbReference type="EMBL" id="KFD67370.1"/>
    </source>
</evidence>
<organism evidence="1 3">
    <name type="scientific">Trichuris suis</name>
    <name type="common">pig whipworm</name>
    <dbReference type="NCBI Taxonomy" id="68888"/>
    <lineage>
        <taxon>Eukaryota</taxon>
        <taxon>Metazoa</taxon>
        <taxon>Ecdysozoa</taxon>
        <taxon>Nematoda</taxon>
        <taxon>Enoplea</taxon>
        <taxon>Dorylaimia</taxon>
        <taxon>Trichinellida</taxon>
        <taxon>Trichuridae</taxon>
        <taxon>Trichuris</taxon>
    </lineage>
</organism>
<evidence type="ECO:0000313" key="3">
    <source>
        <dbReference type="Proteomes" id="UP000030764"/>
    </source>
</evidence>
<gene>
    <name evidence="1" type="ORF">M513_05251</name>
    <name evidence="2" type="ORF">M514_05251</name>
</gene>
<name>A0A085M9T8_9BILA</name>
<dbReference type="EMBL" id="KL363212">
    <property type="protein sequence ID" value="KFD53984.1"/>
    <property type="molecule type" value="Genomic_DNA"/>
</dbReference>
<sequence>MMDRSSVIVTGTAQRASRIPRSHQVLRSRISRPNLTPARTRIKTQVKLSAEERPGTVYNVRCGCGATYIGETGHTVAHRFRQHRTAISAYRTAEMRCRGEITVTKGRPQKKDPRKIMEEAVSSSAVVEHVVTCLYPDNQVTVTKMHHERFFRLRKEALYIRHNRCINRDEGVGISAAVAVATDCATIH</sequence>
<reference evidence="1 3" key="1">
    <citation type="journal article" date="2014" name="Nat. Genet.">
        <title>Genome and transcriptome of the porcine whipworm Trichuris suis.</title>
        <authorList>
            <person name="Jex A.R."/>
            <person name="Nejsum P."/>
            <person name="Schwarz E.M."/>
            <person name="Hu L."/>
            <person name="Young N.D."/>
            <person name="Hall R.S."/>
            <person name="Korhonen P.K."/>
            <person name="Liao S."/>
            <person name="Thamsborg S."/>
            <person name="Xia J."/>
            <person name="Xu P."/>
            <person name="Wang S."/>
            <person name="Scheerlinck J.P."/>
            <person name="Hofmann A."/>
            <person name="Sternberg P.W."/>
            <person name="Wang J."/>
            <person name="Gasser R.B."/>
        </authorList>
    </citation>
    <scope>NUCLEOTIDE SEQUENCE [LARGE SCALE GENOMIC DNA]</scope>
    <source>
        <strain evidence="2">DCEP-RM93F</strain>
        <strain evidence="1">DCEP-RM93M</strain>
    </source>
</reference>
<evidence type="ECO:0008006" key="4">
    <source>
        <dbReference type="Google" id="ProtNLM"/>
    </source>
</evidence>
<evidence type="ECO:0000313" key="1">
    <source>
        <dbReference type="EMBL" id="KFD53984.1"/>
    </source>
</evidence>
<proteinExistence type="predicted"/>
<dbReference type="EMBL" id="KL367515">
    <property type="protein sequence ID" value="KFD67370.1"/>
    <property type="molecule type" value="Genomic_DNA"/>
</dbReference>
<accession>A0A085M9T8</accession>
<protein>
    <recommendedName>
        <fullName evidence="4">GIY-YIG domain-containing protein</fullName>
    </recommendedName>
</protein>